<dbReference type="Proteomes" id="UP000064243">
    <property type="component" value="Unassembled WGS sequence"/>
</dbReference>
<evidence type="ECO:0000313" key="7">
    <source>
        <dbReference type="Proteomes" id="UP000064243"/>
    </source>
</evidence>
<feature type="transmembrane region" description="Helical" evidence="5">
    <location>
        <begin position="258"/>
        <end position="281"/>
    </location>
</feature>
<feature type="transmembrane region" description="Helical" evidence="5">
    <location>
        <begin position="320"/>
        <end position="340"/>
    </location>
</feature>
<comment type="subcellular location">
    <subcellularLocation>
        <location evidence="1">Endomembrane system</location>
        <topology evidence="1">Multi-pass membrane protein</topology>
    </subcellularLocation>
</comment>
<dbReference type="InterPro" id="IPR008217">
    <property type="entry name" value="Ccc1_fam"/>
</dbReference>
<evidence type="ECO:0000313" key="6">
    <source>
        <dbReference type="EMBL" id="KVW96930.1"/>
    </source>
</evidence>
<evidence type="ECO:0000256" key="3">
    <source>
        <dbReference type="ARBA" id="ARBA00022989"/>
    </source>
</evidence>
<sequence length="343" mass="36400">MSDPYESWQEEKQSAWLYRVVADCERGTPRAALFNELAQAADQQADIWLAAITQKGGPAPASFHPDLRTRVVARLTRAFKPHAMRGVLAAMKVRGMVLYSHTPPHPMPLKRDDIGKRHQHGGAGNALRAGVFGVNDGLVSNAALIYGIAGATQEPSIILLAGVAGLLAGAFSMAAGEYVSVRSQREMFEYQIGLERDELETYPEEEAAELALIYAAKGMDPVEARRLADTLMQDPARALDTLAREELGLNPDELGSPWVAASSSFAAFTAGAALPLLPFLFGHDAALTVSIALTALGLFAVGASMSLFTGRHALLSGLRMLGIGGAAGLATYFIGAWLGVTLG</sequence>
<dbReference type="STRING" id="1123392.GCA_000376425_00772"/>
<keyword evidence="2 5" id="KW-0812">Transmembrane</keyword>
<dbReference type="PATRIC" id="fig|36861.3.peg.612"/>
<evidence type="ECO:0000256" key="5">
    <source>
        <dbReference type="SAM" id="Phobius"/>
    </source>
</evidence>
<name>A0A106BQT4_THIDE</name>
<evidence type="ECO:0000256" key="2">
    <source>
        <dbReference type="ARBA" id="ARBA00022692"/>
    </source>
</evidence>
<feature type="transmembrane region" description="Helical" evidence="5">
    <location>
        <begin position="287"/>
        <end position="308"/>
    </location>
</feature>
<dbReference type="OrthoDB" id="9789677at2"/>
<evidence type="ECO:0000256" key="4">
    <source>
        <dbReference type="ARBA" id="ARBA00023136"/>
    </source>
</evidence>
<dbReference type="GO" id="GO:0005384">
    <property type="term" value="F:manganese ion transmembrane transporter activity"/>
    <property type="evidence" value="ECO:0007669"/>
    <property type="project" value="InterPro"/>
</dbReference>
<reference evidence="6 7" key="1">
    <citation type="journal article" date="2015" name="Appl. Environ. Microbiol.">
        <title>Aerobic and Anaerobic Thiosulfate Oxidation by a Cold-Adapted, Subglacial Chemoautotroph.</title>
        <authorList>
            <person name="Harrold Z.R."/>
            <person name="Skidmore M.L."/>
            <person name="Hamilton T.L."/>
            <person name="Desch L."/>
            <person name="Amada K."/>
            <person name="van Gelder W."/>
            <person name="Glover K."/>
            <person name="Roden E.E."/>
            <person name="Boyd E.S."/>
        </authorList>
    </citation>
    <scope>NUCLEOTIDE SEQUENCE [LARGE SCALE GENOMIC DNA]</scope>
    <source>
        <strain evidence="6 7">RG</strain>
    </source>
</reference>
<organism evidence="6 7">
    <name type="scientific">Thiobacillus denitrificans</name>
    <dbReference type="NCBI Taxonomy" id="36861"/>
    <lineage>
        <taxon>Bacteria</taxon>
        <taxon>Pseudomonadati</taxon>
        <taxon>Pseudomonadota</taxon>
        <taxon>Betaproteobacteria</taxon>
        <taxon>Nitrosomonadales</taxon>
        <taxon>Thiobacillaceae</taxon>
        <taxon>Thiobacillus</taxon>
    </lineage>
</organism>
<dbReference type="GO" id="GO:0030026">
    <property type="term" value="P:intracellular manganese ion homeostasis"/>
    <property type="evidence" value="ECO:0007669"/>
    <property type="project" value="InterPro"/>
</dbReference>
<accession>A0A106BQT4</accession>
<evidence type="ECO:0000256" key="1">
    <source>
        <dbReference type="ARBA" id="ARBA00004127"/>
    </source>
</evidence>
<dbReference type="RefSeq" id="WP_059753091.1">
    <property type="nucleotide sequence ID" value="NZ_LDUG01000018.1"/>
</dbReference>
<dbReference type="CDD" id="cd02433">
    <property type="entry name" value="Nodulin-21_like_2"/>
    <property type="match status" value="1"/>
</dbReference>
<keyword evidence="4 5" id="KW-0472">Membrane</keyword>
<keyword evidence="7" id="KW-1185">Reference proteome</keyword>
<dbReference type="EMBL" id="LDUG01000018">
    <property type="protein sequence ID" value="KVW96930.1"/>
    <property type="molecule type" value="Genomic_DNA"/>
</dbReference>
<protein>
    <recommendedName>
        <fullName evidence="8">Rubrerythrin family protein</fullName>
    </recommendedName>
</protein>
<feature type="transmembrane region" description="Helical" evidence="5">
    <location>
        <begin position="157"/>
        <end position="179"/>
    </location>
</feature>
<gene>
    <name evidence="6" type="ORF">ABW22_05760</name>
</gene>
<proteinExistence type="predicted"/>
<dbReference type="AlphaFoldDB" id="A0A106BQT4"/>
<dbReference type="PANTHER" id="PTHR31851">
    <property type="entry name" value="FE(2+)/MN(2+) TRANSPORTER PCL1"/>
    <property type="match status" value="1"/>
</dbReference>
<evidence type="ECO:0008006" key="8">
    <source>
        <dbReference type="Google" id="ProtNLM"/>
    </source>
</evidence>
<keyword evidence="3 5" id="KW-1133">Transmembrane helix</keyword>
<dbReference type="GO" id="GO:0012505">
    <property type="term" value="C:endomembrane system"/>
    <property type="evidence" value="ECO:0007669"/>
    <property type="project" value="UniProtKB-SubCell"/>
</dbReference>
<comment type="caution">
    <text evidence="6">The sequence shown here is derived from an EMBL/GenBank/DDBJ whole genome shotgun (WGS) entry which is preliminary data.</text>
</comment>
<dbReference type="Pfam" id="PF01988">
    <property type="entry name" value="VIT1"/>
    <property type="match status" value="1"/>
</dbReference>